<dbReference type="AlphaFoldDB" id="A0A2U8VNS8"/>
<protein>
    <submittedName>
        <fullName evidence="1">Uncharacterized protein</fullName>
    </submittedName>
</protein>
<accession>A0A2U8VNS8</accession>
<dbReference type="Proteomes" id="UP000246058">
    <property type="component" value="Chromosome"/>
</dbReference>
<evidence type="ECO:0000313" key="1">
    <source>
        <dbReference type="EMBL" id="AWN35265.1"/>
    </source>
</evidence>
<dbReference type="OrthoDB" id="9940771at2"/>
<reference evidence="1 2" key="1">
    <citation type="submission" date="2018-05" db="EMBL/GenBank/DDBJ databases">
        <title>Complete Genome Sequence of Methylobacterium sp. 17Sr1-43.</title>
        <authorList>
            <person name="Srinivasan S."/>
        </authorList>
    </citation>
    <scope>NUCLEOTIDE SEQUENCE [LARGE SCALE GENOMIC DNA]</scope>
    <source>
        <strain evidence="1 2">17Sr1-43</strain>
    </source>
</reference>
<organism evidence="1 2">
    <name type="scientific">Methylobacterium radiodurans</name>
    <dbReference type="NCBI Taxonomy" id="2202828"/>
    <lineage>
        <taxon>Bacteria</taxon>
        <taxon>Pseudomonadati</taxon>
        <taxon>Pseudomonadota</taxon>
        <taxon>Alphaproteobacteria</taxon>
        <taxon>Hyphomicrobiales</taxon>
        <taxon>Methylobacteriaceae</taxon>
        <taxon>Methylobacterium</taxon>
    </lineage>
</organism>
<dbReference type="EMBL" id="CP029551">
    <property type="protein sequence ID" value="AWN35265.1"/>
    <property type="molecule type" value="Genomic_DNA"/>
</dbReference>
<gene>
    <name evidence="1" type="ORF">DK427_05560</name>
</gene>
<proteinExistence type="predicted"/>
<keyword evidence="2" id="KW-1185">Reference proteome</keyword>
<name>A0A2U8VNS8_9HYPH</name>
<sequence>MSAYSLRSMRRNCEIAFMTDCTRRQTQGTSFVLLVEAGLGTCTDEYIVATNPDRFPQDAVAAARARRIAHGVVLPG</sequence>
<evidence type="ECO:0000313" key="2">
    <source>
        <dbReference type="Proteomes" id="UP000246058"/>
    </source>
</evidence>
<dbReference type="KEGG" id="meti:DK427_05560"/>